<sequence length="117" mass="12537">MPRPRSPSSSQTTRRHPMSAKPAAPELDAAIKSSDTKSVPRLWFNEMPSGDLKRKADRGQLPSESKRWRGSGGLDLNLCADEEEDGGSGSDDEPVPSDLTNDGEANGDATDSLNSHC</sequence>
<reference evidence="2" key="2">
    <citation type="journal article" date="2015" name="Data Brief">
        <title>Shoot transcriptome of the giant reed, Arundo donax.</title>
        <authorList>
            <person name="Barrero R.A."/>
            <person name="Guerrero F.D."/>
            <person name="Moolhuijzen P."/>
            <person name="Goolsby J.A."/>
            <person name="Tidwell J."/>
            <person name="Bellgard S.E."/>
            <person name="Bellgard M.I."/>
        </authorList>
    </citation>
    <scope>NUCLEOTIDE SEQUENCE</scope>
    <source>
        <tissue evidence="2">Shoot tissue taken approximately 20 cm above the soil surface</tissue>
    </source>
</reference>
<reference evidence="2" key="1">
    <citation type="submission" date="2014-09" db="EMBL/GenBank/DDBJ databases">
        <authorList>
            <person name="Magalhaes I.L.F."/>
            <person name="Oliveira U."/>
            <person name="Santos F.R."/>
            <person name="Vidigal T.H.D.A."/>
            <person name="Brescovit A.D."/>
            <person name="Santos A.J."/>
        </authorList>
    </citation>
    <scope>NUCLEOTIDE SEQUENCE</scope>
    <source>
        <tissue evidence="2">Shoot tissue taken approximately 20 cm above the soil surface</tissue>
    </source>
</reference>
<protein>
    <submittedName>
        <fullName evidence="2">Uncharacterized protein</fullName>
    </submittedName>
</protein>
<dbReference type="AlphaFoldDB" id="A0A0A9GVN9"/>
<dbReference type="EMBL" id="GBRH01170302">
    <property type="protein sequence ID" value="JAE27594.1"/>
    <property type="molecule type" value="Transcribed_RNA"/>
</dbReference>
<name>A0A0A9GVN9_ARUDO</name>
<proteinExistence type="predicted"/>
<evidence type="ECO:0000256" key="1">
    <source>
        <dbReference type="SAM" id="MobiDB-lite"/>
    </source>
</evidence>
<accession>A0A0A9GVN9</accession>
<feature type="compositionally biased region" description="Low complexity" evidence="1">
    <location>
        <begin position="1"/>
        <end position="12"/>
    </location>
</feature>
<organism evidence="2">
    <name type="scientific">Arundo donax</name>
    <name type="common">Giant reed</name>
    <name type="synonym">Donax arundinaceus</name>
    <dbReference type="NCBI Taxonomy" id="35708"/>
    <lineage>
        <taxon>Eukaryota</taxon>
        <taxon>Viridiplantae</taxon>
        <taxon>Streptophyta</taxon>
        <taxon>Embryophyta</taxon>
        <taxon>Tracheophyta</taxon>
        <taxon>Spermatophyta</taxon>
        <taxon>Magnoliopsida</taxon>
        <taxon>Liliopsida</taxon>
        <taxon>Poales</taxon>
        <taxon>Poaceae</taxon>
        <taxon>PACMAD clade</taxon>
        <taxon>Arundinoideae</taxon>
        <taxon>Arundineae</taxon>
        <taxon>Arundo</taxon>
    </lineage>
</organism>
<feature type="region of interest" description="Disordered" evidence="1">
    <location>
        <begin position="1"/>
        <end position="117"/>
    </location>
</feature>
<feature type="compositionally biased region" description="Acidic residues" evidence="1">
    <location>
        <begin position="80"/>
        <end position="95"/>
    </location>
</feature>
<evidence type="ECO:0000313" key="2">
    <source>
        <dbReference type="EMBL" id="JAE27594.1"/>
    </source>
</evidence>